<organism evidence="2 3">
    <name type="scientific">Parelaphostrongylus tenuis</name>
    <name type="common">Meningeal worm</name>
    <dbReference type="NCBI Taxonomy" id="148309"/>
    <lineage>
        <taxon>Eukaryota</taxon>
        <taxon>Metazoa</taxon>
        <taxon>Ecdysozoa</taxon>
        <taxon>Nematoda</taxon>
        <taxon>Chromadorea</taxon>
        <taxon>Rhabditida</taxon>
        <taxon>Rhabditina</taxon>
        <taxon>Rhabditomorpha</taxon>
        <taxon>Strongyloidea</taxon>
        <taxon>Metastrongylidae</taxon>
        <taxon>Parelaphostrongylus</taxon>
    </lineage>
</organism>
<dbReference type="AlphaFoldDB" id="A0AAD5MBF7"/>
<keyword evidence="3" id="KW-1185">Reference proteome</keyword>
<gene>
    <name evidence="2" type="ORF">KIN20_012956</name>
</gene>
<comment type="caution">
    <text evidence="2">The sequence shown here is derived from an EMBL/GenBank/DDBJ whole genome shotgun (WGS) entry which is preliminary data.</text>
</comment>
<feature type="compositionally biased region" description="Basic and acidic residues" evidence="1">
    <location>
        <begin position="1"/>
        <end position="12"/>
    </location>
</feature>
<evidence type="ECO:0000313" key="2">
    <source>
        <dbReference type="EMBL" id="KAJ1355515.1"/>
    </source>
</evidence>
<accession>A0AAD5MBF7</accession>
<evidence type="ECO:0000313" key="3">
    <source>
        <dbReference type="Proteomes" id="UP001196413"/>
    </source>
</evidence>
<sequence>MPTPQHDQKTDKLSQIPPTEDLMETNAQREMISSTKTTNKLHRPDKLPQINTLTDNLSLGISTIKPLEDKAPGARWYRVQALRLSVWSALEEE</sequence>
<protein>
    <submittedName>
        <fullName evidence="2">Uncharacterized protein</fullName>
    </submittedName>
</protein>
<feature type="region of interest" description="Disordered" evidence="1">
    <location>
        <begin position="1"/>
        <end position="22"/>
    </location>
</feature>
<dbReference type="EMBL" id="JAHQIW010002490">
    <property type="protein sequence ID" value="KAJ1355515.1"/>
    <property type="molecule type" value="Genomic_DNA"/>
</dbReference>
<proteinExistence type="predicted"/>
<dbReference type="Proteomes" id="UP001196413">
    <property type="component" value="Unassembled WGS sequence"/>
</dbReference>
<name>A0AAD5MBF7_PARTN</name>
<evidence type="ECO:0000256" key="1">
    <source>
        <dbReference type="SAM" id="MobiDB-lite"/>
    </source>
</evidence>
<reference evidence="2" key="1">
    <citation type="submission" date="2021-06" db="EMBL/GenBank/DDBJ databases">
        <title>Parelaphostrongylus tenuis whole genome reference sequence.</title>
        <authorList>
            <person name="Garwood T.J."/>
            <person name="Larsen P.A."/>
            <person name="Fountain-Jones N.M."/>
            <person name="Garbe J.R."/>
            <person name="Macchietto M.G."/>
            <person name="Kania S.A."/>
            <person name="Gerhold R.W."/>
            <person name="Richards J.E."/>
            <person name="Wolf T.M."/>
        </authorList>
    </citation>
    <scope>NUCLEOTIDE SEQUENCE</scope>
    <source>
        <strain evidence="2">MNPRO001-30</strain>
        <tissue evidence="2">Meninges</tissue>
    </source>
</reference>